<evidence type="ECO:0000259" key="2">
    <source>
        <dbReference type="PROSITE" id="PS50995"/>
    </source>
</evidence>
<dbReference type="InterPro" id="IPR036390">
    <property type="entry name" value="WH_DNA-bd_sf"/>
</dbReference>
<sequence length="190" mass="20779">MSEDAVTATATWGSPTTVAQEPPATAAAQDAAPPSSGYWYRDSAQETGPVDLLNLLRKYRDAERQMRARTRNDMGMGETDLVALRYLLRAHAAGRVVRQRELADVLEIKPASASALIDRLCRDGYAERVPHPDDRRSVAVVPTAHSDAEVRQTLGLMHRRMLEAVESLTPGEREGAALFLTALIRSVDAS</sequence>
<evidence type="ECO:0000313" key="3">
    <source>
        <dbReference type="EMBL" id="SJN25817.1"/>
    </source>
</evidence>
<feature type="compositionally biased region" description="Low complexity" evidence="1">
    <location>
        <begin position="15"/>
        <end position="34"/>
    </location>
</feature>
<feature type="region of interest" description="Disordered" evidence="1">
    <location>
        <begin position="1"/>
        <end position="35"/>
    </location>
</feature>
<proteinExistence type="predicted"/>
<keyword evidence="4" id="KW-1185">Reference proteome</keyword>
<dbReference type="InterPro" id="IPR039422">
    <property type="entry name" value="MarR/SlyA-like"/>
</dbReference>
<dbReference type="AlphaFoldDB" id="A0A1R4J191"/>
<evidence type="ECO:0000313" key="4">
    <source>
        <dbReference type="Proteomes" id="UP000196778"/>
    </source>
</evidence>
<dbReference type="GO" id="GO:0003700">
    <property type="term" value="F:DNA-binding transcription factor activity"/>
    <property type="evidence" value="ECO:0007669"/>
    <property type="project" value="InterPro"/>
</dbReference>
<dbReference type="PROSITE" id="PS50995">
    <property type="entry name" value="HTH_MARR_2"/>
    <property type="match status" value="1"/>
</dbReference>
<dbReference type="SMART" id="SM00347">
    <property type="entry name" value="HTH_MARR"/>
    <property type="match status" value="1"/>
</dbReference>
<dbReference type="PANTHER" id="PTHR33164">
    <property type="entry name" value="TRANSCRIPTIONAL REGULATOR, MARR FAMILY"/>
    <property type="match status" value="1"/>
</dbReference>
<gene>
    <name evidence="3" type="ORF">FM119_04795</name>
</gene>
<dbReference type="RefSeq" id="WP_087136547.1">
    <property type="nucleotide sequence ID" value="NZ_FUKR01000028.1"/>
</dbReference>
<dbReference type="InterPro" id="IPR036388">
    <property type="entry name" value="WH-like_DNA-bd_sf"/>
</dbReference>
<dbReference type="EMBL" id="FUKR01000028">
    <property type="protein sequence ID" value="SJN25817.1"/>
    <property type="molecule type" value="Genomic_DNA"/>
</dbReference>
<evidence type="ECO:0000256" key="1">
    <source>
        <dbReference type="SAM" id="MobiDB-lite"/>
    </source>
</evidence>
<accession>A0A1R4J191</accession>
<dbReference type="Proteomes" id="UP000196778">
    <property type="component" value="Unassembled WGS sequence"/>
</dbReference>
<name>A0A1R4J191_9MICO</name>
<dbReference type="SUPFAM" id="SSF46785">
    <property type="entry name" value="Winged helix' DNA-binding domain"/>
    <property type="match status" value="1"/>
</dbReference>
<dbReference type="Gene3D" id="1.10.10.10">
    <property type="entry name" value="Winged helix-like DNA-binding domain superfamily/Winged helix DNA-binding domain"/>
    <property type="match status" value="1"/>
</dbReference>
<reference evidence="4" key="1">
    <citation type="submission" date="2017-02" db="EMBL/GenBank/DDBJ databases">
        <authorList>
            <person name="Dridi B."/>
        </authorList>
    </citation>
    <scope>NUCLEOTIDE SEQUENCE [LARGE SCALE GENOMIC DNA]</scope>
    <source>
        <strain evidence="4">EB411</strain>
    </source>
</reference>
<dbReference type="Pfam" id="PF12802">
    <property type="entry name" value="MarR_2"/>
    <property type="match status" value="1"/>
</dbReference>
<protein>
    <submittedName>
        <fullName evidence="3">Transcriptional regulator, MarR family</fullName>
    </submittedName>
</protein>
<dbReference type="PANTHER" id="PTHR33164:SF43">
    <property type="entry name" value="HTH-TYPE TRANSCRIPTIONAL REPRESSOR YETL"/>
    <property type="match status" value="1"/>
</dbReference>
<dbReference type="OrthoDB" id="162531at2"/>
<dbReference type="GO" id="GO:0006950">
    <property type="term" value="P:response to stress"/>
    <property type="evidence" value="ECO:0007669"/>
    <property type="project" value="TreeGrafter"/>
</dbReference>
<dbReference type="InterPro" id="IPR000835">
    <property type="entry name" value="HTH_MarR-typ"/>
</dbReference>
<feature type="domain" description="HTH marR-type" evidence="2">
    <location>
        <begin position="49"/>
        <end position="185"/>
    </location>
</feature>
<organism evidence="3 4">
    <name type="scientific">Mycetocola reblochoni REB411</name>
    <dbReference type="NCBI Taxonomy" id="1255698"/>
    <lineage>
        <taxon>Bacteria</taxon>
        <taxon>Bacillati</taxon>
        <taxon>Actinomycetota</taxon>
        <taxon>Actinomycetes</taxon>
        <taxon>Micrococcales</taxon>
        <taxon>Microbacteriaceae</taxon>
        <taxon>Mycetocola</taxon>
    </lineage>
</organism>